<feature type="domain" description="F-box associated beta-propeller type 1" evidence="1">
    <location>
        <begin position="115"/>
        <end position="247"/>
    </location>
</feature>
<protein>
    <submittedName>
        <fullName evidence="2">F-box protein CPR30-like</fullName>
    </submittedName>
</protein>
<name>A0A834X1A0_9FABA</name>
<gene>
    <name evidence="2" type="ORF">G2W53_010596</name>
</gene>
<dbReference type="Pfam" id="PF07734">
    <property type="entry name" value="FBA_1"/>
    <property type="match status" value="1"/>
</dbReference>
<comment type="caution">
    <text evidence="2">The sequence shown here is derived from an EMBL/GenBank/DDBJ whole genome shotgun (WGS) entry which is preliminary data.</text>
</comment>
<evidence type="ECO:0000259" key="1">
    <source>
        <dbReference type="Pfam" id="PF07734"/>
    </source>
</evidence>
<dbReference type="Gene3D" id="1.20.1280.50">
    <property type="match status" value="1"/>
</dbReference>
<dbReference type="PANTHER" id="PTHR31672:SF13">
    <property type="entry name" value="F-BOX PROTEIN CPR30-LIKE"/>
    <property type="match status" value="1"/>
</dbReference>
<reference evidence="2" key="1">
    <citation type="submission" date="2020-09" db="EMBL/GenBank/DDBJ databases">
        <title>Genome-Enabled Discovery of Anthraquinone Biosynthesis in Senna tora.</title>
        <authorList>
            <person name="Kang S.-H."/>
            <person name="Pandey R.P."/>
            <person name="Lee C.-M."/>
            <person name="Sim J.-S."/>
            <person name="Jeong J.-T."/>
            <person name="Choi B.-S."/>
            <person name="Jung M."/>
            <person name="Ginzburg D."/>
            <person name="Zhao K."/>
            <person name="Won S.Y."/>
            <person name="Oh T.-J."/>
            <person name="Yu Y."/>
            <person name="Kim N.-H."/>
            <person name="Lee O.R."/>
            <person name="Lee T.-H."/>
            <person name="Bashyal P."/>
            <person name="Kim T.-S."/>
            <person name="Lee W.-H."/>
            <person name="Kawkins C."/>
            <person name="Kim C.-K."/>
            <person name="Kim J.S."/>
            <person name="Ahn B.O."/>
            <person name="Rhee S.Y."/>
            <person name="Sohng J.K."/>
        </authorList>
    </citation>
    <scope>NUCLEOTIDE SEQUENCE</scope>
    <source>
        <tissue evidence="2">Leaf</tissue>
    </source>
</reference>
<sequence>MEDLFSNSYGIPAELMCKIFCSLGPNDISKLPYVSYNWYKTCRRCYFIEEHCSQSKKNNVRHMFFCMPKLQDHALPLFLQIDPLDDDEDAHGSFTRQPSFFSGFKHTLVDVDEGVLCFRNNMGKTTDRFHLWNPVTYQIVEIYIPNGIANRMSLRCGFGFDQNNDGFCIVVMWDTFVEENPTSMIIYSSYSRTWYDGPPPIYTASFLFDKSVHMNGYIYWLSCMRDKCYDDCHVMIEFNFHNKSFKISKFLFTVRDSK</sequence>
<proteinExistence type="predicted"/>
<dbReference type="SUPFAM" id="SSF81383">
    <property type="entry name" value="F-box domain"/>
    <property type="match status" value="1"/>
</dbReference>
<dbReference type="AlphaFoldDB" id="A0A834X1A0"/>
<evidence type="ECO:0000313" key="3">
    <source>
        <dbReference type="Proteomes" id="UP000634136"/>
    </source>
</evidence>
<dbReference type="PANTHER" id="PTHR31672">
    <property type="entry name" value="BNACNNG10540D PROTEIN"/>
    <property type="match status" value="1"/>
</dbReference>
<dbReference type="OrthoDB" id="1372290at2759"/>
<dbReference type="EMBL" id="JAAIUW010000004">
    <property type="protein sequence ID" value="KAF7835737.1"/>
    <property type="molecule type" value="Genomic_DNA"/>
</dbReference>
<accession>A0A834X1A0</accession>
<evidence type="ECO:0000313" key="2">
    <source>
        <dbReference type="EMBL" id="KAF7835737.1"/>
    </source>
</evidence>
<dbReference type="InterPro" id="IPR050796">
    <property type="entry name" value="SCF_F-box_component"/>
</dbReference>
<organism evidence="2 3">
    <name type="scientific">Senna tora</name>
    <dbReference type="NCBI Taxonomy" id="362788"/>
    <lineage>
        <taxon>Eukaryota</taxon>
        <taxon>Viridiplantae</taxon>
        <taxon>Streptophyta</taxon>
        <taxon>Embryophyta</taxon>
        <taxon>Tracheophyta</taxon>
        <taxon>Spermatophyta</taxon>
        <taxon>Magnoliopsida</taxon>
        <taxon>eudicotyledons</taxon>
        <taxon>Gunneridae</taxon>
        <taxon>Pentapetalae</taxon>
        <taxon>rosids</taxon>
        <taxon>fabids</taxon>
        <taxon>Fabales</taxon>
        <taxon>Fabaceae</taxon>
        <taxon>Caesalpinioideae</taxon>
        <taxon>Cassia clade</taxon>
        <taxon>Senna</taxon>
    </lineage>
</organism>
<dbReference type="InterPro" id="IPR036047">
    <property type="entry name" value="F-box-like_dom_sf"/>
</dbReference>
<keyword evidence="3" id="KW-1185">Reference proteome</keyword>
<dbReference type="Proteomes" id="UP000634136">
    <property type="component" value="Unassembled WGS sequence"/>
</dbReference>
<dbReference type="InterPro" id="IPR006527">
    <property type="entry name" value="F-box-assoc_dom_typ1"/>
</dbReference>